<dbReference type="GO" id="GO:0032807">
    <property type="term" value="C:DNA ligase IV complex"/>
    <property type="evidence" value="ECO:0007669"/>
    <property type="project" value="TreeGrafter"/>
</dbReference>
<dbReference type="PANTHER" id="PTHR32235">
    <property type="entry name" value="NON-HOMOLOGOUS END-JOINING FACTOR 1"/>
    <property type="match status" value="1"/>
</dbReference>
<keyword evidence="3" id="KW-0238">DNA-binding</keyword>
<dbReference type="RefSeq" id="XP_030217801.1">
    <property type="nucleotide sequence ID" value="XM_030361941.1"/>
</dbReference>
<evidence type="ECO:0000256" key="5">
    <source>
        <dbReference type="ARBA" id="ARBA00023242"/>
    </source>
</evidence>
<sequence>MEDRGLTAGEALSRQPWLPVCIGKDQLLAKAWFGDLAYHILLTDTRAVWAESMDSAAIQRRAQELNKRLRAPVEAFYSHLRDVALPCLSGPLGEGEVPAGGGAPEEGGATVTLTRPGSGTVAGGGVCVRLKSELAGLPFHWEFRLASPPADTVCSELVRPLLVMSRLLQTQVDQLGALLARKDAQIQDYRETGATLSRARLQTEVFDEQAYKDNIIAQLLPQVMSEQGKGFVFDSDLRELYSAVVAHGNPGKRKRPSSPSSPLATEGREVELAPSQTPTPGGADARGEAPPTRSVQVEPGANQESPRSKMAERQAEGVRTQTRPKKKKAVGLFR</sequence>
<dbReference type="GO" id="GO:0006303">
    <property type="term" value="P:double-strand break repair via nonhomologous end joining"/>
    <property type="evidence" value="ECO:0007669"/>
    <property type="project" value="UniProtKB-ARBA"/>
</dbReference>
<feature type="compositionally biased region" description="Basic residues" evidence="8">
    <location>
        <begin position="322"/>
        <end position="334"/>
    </location>
</feature>
<evidence type="ECO:0000256" key="8">
    <source>
        <dbReference type="SAM" id="MobiDB-lite"/>
    </source>
</evidence>
<feature type="domain" description="XLF-like N-terminal" evidence="9">
    <location>
        <begin position="16"/>
        <end position="146"/>
    </location>
</feature>
<evidence type="ECO:0000256" key="7">
    <source>
        <dbReference type="ARBA" id="ARBA00044529"/>
    </source>
</evidence>
<dbReference type="RefSeq" id="XP_030217802.1">
    <property type="nucleotide sequence ID" value="XM_030361942.1"/>
</dbReference>
<dbReference type="OMA" id="LPFYWHF"/>
<keyword evidence="5" id="KW-0539">Nucleus</keyword>
<organism evidence="11 12">
    <name type="scientific">Gadus morhua</name>
    <name type="common">Atlantic cod</name>
    <dbReference type="NCBI Taxonomy" id="8049"/>
    <lineage>
        <taxon>Eukaryota</taxon>
        <taxon>Metazoa</taxon>
        <taxon>Chordata</taxon>
        <taxon>Craniata</taxon>
        <taxon>Vertebrata</taxon>
        <taxon>Euteleostomi</taxon>
        <taxon>Actinopterygii</taxon>
        <taxon>Neopterygii</taxon>
        <taxon>Teleostei</taxon>
        <taxon>Neoteleostei</taxon>
        <taxon>Acanthomorphata</taxon>
        <taxon>Zeiogadaria</taxon>
        <taxon>Gadariae</taxon>
        <taxon>Gadiformes</taxon>
        <taxon>Gadoidei</taxon>
        <taxon>Gadidae</taxon>
        <taxon>Gadus</taxon>
    </lineage>
</organism>
<name>A0A8C5BZZ4_GADMO</name>
<evidence type="ECO:0000256" key="4">
    <source>
        <dbReference type="ARBA" id="ARBA00023204"/>
    </source>
</evidence>
<dbReference type="GeneID" id="115547595"/>
<feature type="region of interest" description="Disordered" evidence="8">
    <location>
        <begin position="248"/>
        <end position="334"/>
    </location>
</feature>
<dbReference type="Gene3D" id="2.170.210.10">
    <property type="entry name" value="DNA double-strand break repair and VJ recombination XRCC4, N-terminal"/>
    <property type="match status" value="1"/>
</dbReference>
<evidence type="ECO:0000256" key="6">
    <source>
        <dbReference type="ARBA" id="ARBA00025747"/>
    </source>
</evidence>
<dbReference type="InterPro" id="IPR053829">
    <property type="entry name" value="XLF-like_CC"/>
</dbReference>
<dbReference type="RefSeq" id="XP_030217800.1">
    <property type="nucleotide sequence ID" value="XM_030361940.1"/>
</dbReference>
<dbReference type="Pfam" id="PF09302">
    <property type="entry name" value="XLF"/>
    <property type="match status" value="1"/>
</dbReference>
<comment type="similarity">
    <text evidence="6">Belongs to the XRCC4-XLF family. XLF subfamily.</text>
</comment>
<keyword evidence="4" id="KW-0234">DNA repair</keyword>
<evidence type="ECO:0000313" key="11">
    <source>
        <dbReference type="Ensembl" id="ENSGMOP00000053426.1"/>
    </source>
</evidence>
<dbReference type="InterPro" id="IPR015381">
    <property type="entry name" value="XLF-like_N"/>
</dbReference>
<dbReference type="Ensembl" id="ENSGMOT00000041240.1">
    <property type="protein sequence ID" value="ENSGMOP00000053426.1"/>
    <property type="gene ID" value="ENSGMOG00000036538.1"/>
</dbReference>
<evidence type="ECO:0000259" key="10">
    <source>
        <dbReference type="Pfam" id="PF21928"/>
    </source>
</evidence>
<comment type="subcellular location">
    <subcellularLocation>
        <location evidence="1">Nucleus</location>
    </subcellularLocation>
</comment>
<evidence type="ECO:0000256" key="3">
    <source>
        <dbReference type="ARBA" id="ARBA00023125"/>
    </source>
</evidence>
<proteinExistence type="inferred from homology"/>
<dbReference type="InterPro" id="IPR038051">
    <property type="entry name" value="XRCC4-like_N_sf"/>
</dbReference>
<evidence type="ECO:0000256" key="1">
    <source>
        <dbReference type="ARBA" id="ARBA00004123"/>
    </source>
</evidence>
<protein>
    <recommendedName>
        <fullName evidence="7">Non-homologous end-joining factor 1</fullName>
    </recommendedName>
</protein>
<keyword evidence="2" id="KW-0227">DNA damage</keyword>
<dbReference type="Pfam" id="PF21928">
    <property type="entry name" value="XLF_CC"/>
    <property type="match status" value="1"/>
</dbReference>
<dbReference type="AlphaFoldDB" id="A0A8C5BZZ4"/>
<dbReference type="GeneTree" id="ENSGT00390000009940"/>
<dbReference type="Proteomes" id="UP000694546">
    <property type="component" value="Chromosome 7"/>
</dbReference>
<keyword evidence="12" id="KW-1185">Reference proteome</keyword>
<reference evidence="11" key="2">
    <citation type="submission" date="2025-09" db="UniProtKB">
        <authorList>
            <consortium name="Ensembl"/>
        </authorList>
    </citation>
    <scope>IDENTIFICATION</scope>
</reference>
<feature type="domain" description="XLF-like coiled-coil region" evidence="10">
    <location>
        <begin position="149"/>
        <end position="197"/>
    </location>
</feature>
<dbReference type="GO" id="GO:0045027">
    <property type="term" value="F:DNA end binding"/>
    <property type="evidence" value="ECO:0007669"/>
    <property type="project" value="TreeGrafter"/>
</dbReference>
<dbReference type="Gene3D" id="1.10.287.450">
    <property type="entry name" value="Helix hairpin bin"/>
    <property type="match status" value="1"/>
</dbReference>
<accession>A0A8C5BZZ4</accession>
<evidence type="ECO:0000313" key="12">
    <source>
        <dbReference type="Proteomes" id="UP000694546"/>
    </source>
</evidence>
<dbReference type="CDD" id="cd22285">
    <property type="entry name" value="HD_XLF_N"/>
    <property type="match status" value="1"/>
</dbReference>
<feature type="compositionally biased region" description="Basic and acidic residues" evidence="8">
    <location>
        <begin position="306"/>
        <end position="316"/>
    </location>
</feature>
<gene>
    <name evidence="11" type="primary">nhej1</name>
</gene>
<dbReference type="PANTHER" id="PTHR32235:SF1">
    <property type="entry name" value="NON-HOMOLOGOUS END-JOINING FACTOR 1"/>
    <property type="match status" value="1"/>
</dbReference>
<evidence type="ECO:0000256" key="2">
    <source>
        <dbReference type="ARBA" id="ARBA00022763"/>
    </source>
</evidence>
<reference evidence="11" key="1">
    <citation type="submission" date="2025-08" db="UniProtKB">
        <authorList>
            <consortium name="Ensembl"/>
        </authorList>
    </citation>
    <scope>IDENTIFICATION</scope>
</reference>
<evidence type="ECO:0000259" key="9">
    <source>
        <dbReference type="Pfam" id="PF09302"/>
    </source>
</evidence>
<dbReference type="InterPro" id="IPR052287">
    <property type="entry name" value="NHEJ_factor"/>
</dbReference>